<evidence type="ECO:0000259" key="13">
    <source>
        <dbReference type="PROSITE" id="PS51918"/>
    </source>
</evidence>
<feature type="domain" description="Radical SAM core" evidence="13">
    <location>
        <begin position="149"/>
        <end position="370"/>
    </location>
</feature>
<keyword evidence="14" id="KW-1185">Reference proteome</keyword>
<feature type="binding site" evidence="11">
    <location>
        <position position="140"/>
    </location>
    <ligand>
        <name>[4Fe-4S] cluster</name>
        <dbReference type="ChEBI" id="CHEBI:49883"/>
        <label>1</label>
    </ligand>
</feature>
<keyword evidence="6 11" id="KW-0949">S-adenosyl-L-methionine</keyword>
<dbReference type="NCBIfam" id="NF009544">
    <property type="entry name" value="PRK12928.1"/>
    <property type="match status" value="1"/>
</dbReference>
<dbReference type="GO" id="GO:0009249">
    <property type="term" value="P:protein lipoylation"/>
    <property type="evidence" value="ECO:0007669"/>
    <property type="project" value="UniProtKB-UniRule"/>
</dbReference>
<evidence type="ECO:0000256" key="2">
    <source>
        <dbReference type="ARBA" id="ARBA00022485"/>
    </source>
</evidence>
<evidence type="ECO:0000313" key="15">
    <source>
        <dbReference type="RefSeq" id="XP_022945153.1"/>
    </source>
</evidence>
<dbReference type="EC" id="2.8.1.8" evidence="11"/>
<dbReference type="GO" id="GO:0016992">
    <property type="term" value="F:lipoate synthase activity"/>
    <property type="evidence" value="ECO:0007669"/>
    <property type="project" value="UniProtKB-UniRule"/>
</dbReference>
<keyword evidence="3 11" id="KW-0150">Chloroplast</keyword>
<feature type="binding site" evidence="11">
    <location>
        <position position="146"/>
    </location>
    <ligand>
        <name>[4Fe-4S] cluster</name>
        <dbReference type="ChEBI" id="CHEBI:49883"/>
        <label>1</label>
    </ligand>
</feature>
<comment type="cofactor">
    <cofactor evidence="11">
        <name>[4Fe-4S] cluster</name>
        <dbReference type="ChEBI" id="CHEBI:49883"/>
    </cofactor>
    <text evidence="11">Binds 2 [4Fe-4S] clusters per subunit. One cluster is coordinated with 3 cysteines and an exchangeable S-adenosyl-L-methionine.</text>
</comment>
<dbReference type="GO" id="GO:0005739">
    <property type="term" value="C:mitochondrion"/>
    <property type="evidence" value="ECO:0007669"/>
    <property type="project" value="UniProtKB-ARBA"/>
</dbReference>
<evidence type="ECO:0000256" key="5">
    <source>
        <dbReference type="ARBA" id="ARBA00022679"/>
    </source>
</evidence>
<dbReference type="PANTHER" id="PTHR10949">
    <property type="entry name" value="LIPOYL SYNTHASE"/>
    <property type="match status" value="1"/>
</dbReference>
<evidence type="ECO:0000313" key="14">
    <source>
        <dbReference type="Proteomes" id="UP000504609"/>
    </source>
</evidence>
<dbReference type="RefSeq" id="XP_022945153.1">
    <property type="nucleotide sequence ID" value="XM_023089385.1"/>
</dbReference>
<evidence type="ECO:0000256" key="1">
    <source>
        <dbReference type="ARBA" id="ARBA00004229"/>
    </source>
</evidence>
<dbReference type="GO" id="GO:0051539">
    <property type="term" value="F:4 iron, 4 sulfur cluster binding"/>
    <property type="evidence" value="ECO:0007669"/>
    <property type="project" value="UniProtKB-UniRule"/>
</dbReference>
<dbReference type="FunFam" id="3.20.20.70:FF:000036">
    <property type="entry name" value="Lipoyl synthase, mitochondrial"/>
    <property type="match status" value="1"/>
</dbReference>
<feature type="binding site" evidence="11">
    <location>
        <position position="173"/>
    </location>
    <ligand>
        <name>[4Fe-4S] cluster</name>
        <dbReference type="ChEBI" id="CHEBI:49883"/>
        <label>2</label>
        <note>4Fe-4S-S-AdoMet</note>
    </ligand>
</feature>
<dbReference type="PROSITE" id="PS51918">
    <property type="entry name" value="RADICAL_SAM"/>
    <property type="match status" value="1"/>
</dbReference>
<dbReference type="SFLD" id="SFLDG01058">
    <property type="entry name" value="lipoyl_synthase_like"/>
    <property type="match status" value="1"/>
</dbReference>
<evidence type="ECO:0000256" key="12">
    <source>
        <dbReference type="SAM" id="MobiDB-lite"/>
    </source>
</evidence>
<feature type="region of interest" description="Disordered" evidence="12">
    <location>
        <begin position="1"/>
        <end position="20"/>
    </location>
</feature>
<dbReference type="PIRSF" id="PIRSF005963">
    <property type="entry name" value="Lipoyl_synth"/>
    <property type="match status" value="1"/>
</dbReference>
<sequence>MIHYSFSISNPSSSTSSHSPFQFVKPHRFSNYFGRSCPVIRCDAVDSSSSSSKVAVESSSSSSSSSSFPVSKVSKVMESQEISSKAGPYPGGMGPYTGRDPTVKKPGWLRQRAPQGEKFQEVKDSLSRLNLNTVCEEAQCPNIGECWNGGGDGIATATIMLLGDTCTRGCRFCAVKTSRNPAPPDPMEPVNTAKAIASWGVDYIVLTSVDRDDIPDGGSGHFAQTVKAMKELKPEIMVECLTSDFRGDLKAVETLVHSGLDVFAHNVETVKRLQRIVRDPRAGYDQSLAVLKHAKHSKEGMITKSSIMLGLGETDDELKEALADLRAIDVDILTLGQYLQPTPLHLTVKEYVTPEKFAFWKEYGESIGFRYVASGPLVRSSYRAGELFVQTMVRERVKDTTVT</sequence>
<dbReference type="NCBIfam" id="TIGR00510">
    <property type="entry name" value="lipA"/>
    <property type="match status" value="1"/>
</dbReference>
<dbReference type="SMART" id="SM00729">
    <property type="entry name" value="Elp3"/>
    <property type="match status" value="1"/>
</dbReference>
<dbReference type="InterPro" id="IPR007197">
    <property type="entry name" value="rSAM"/>
</dbReference>
<feature type="binding site" evidence="11">
    <location>
        <position position="166"/>
    </location>
    <ligand>
        <name>[4Fe-4S] cluster</name>
        <dbReference type="ChEBI" id="CHEBI:49883"/>
        <label>2</label>
        <note>4Fe-4S-S-AdoMet</note>
    </ligand>
</feature>
<dbReference type="GeneID" id="111449476"/>
<comment type="similarity">
    <text evidence="11">Belongs to the radical SAM superfamily. Lipoyl synthase family.</text>
</comment>
<keyword evidence="8 11" id="KW-0408">Iron</keyword>
<feature type="binding site" evidence="11">
    <location>
        <position position="135"/>
    </location>
    <ligand>
        <name>[4Fe-4S] cluster</name>
        <dbReference type="ChEBI" id="CHEBI:49883"/>
        <label>1</label>
    </ligand>
</feature>
<dbReference type="Gene3D" id="3.20.20.70">
    <property type="entry name" value="Aldolase class I"/>
    <property type="match status" value="1"/>
</dbReference>
<dbReference type="Proteomes" id="UP000504609">
    <property type="component" value="Unplaced"/>
</dbReference>
<dbReference type="PANTHER" id="PTHR10949:SF38">
    <property type="entry name" value="LIPOYL SYNTHASE, CHLOROPLASTIC"/>
    <property type="match status" value="1"/>
</dbReference>
<comment type="catalytic activity">
    <reaction evidence="10 11">
        <text>[[Fe-S] cluster scaffold protein carrying a second [4Fe-4S](2+) cluster] + N(6)-octanoyl-L-lysyl-[protein] + 2 oxidized [2Fe-2S]-[ferredoxin] + 2 S-adenosyl-L-methionine + 4 H(+) = [[Fe-S] cluster scaffold protein] + N(6)-[(R)-dihydrolipoyl]-L-lysyl-[protein] + 4 Fe(3+) + 2 hydrogen sulfide + 2 5'-deoxyadenosine + 2 L-methionine + 2 reduced [2Fe-2S]-[ferredoxin]</text>
        <dbReference type="Rhea" id="RHEA:16585"/>
        <dbReference type="Rhea" id="RHEA-COMP:9928"/>
        <dbReference type="Rhea" id="RHEA-COMP:10000"/>
        <dbReference type="Rhea" id="RHEA-COMP:10001"/>
        <dbReference type="Rhea" id="RHEA-COMP:10475"/>
        <dbReference type="Rhea" id="RHEA-COMP:14568"/>
        <dbReference type="Rhea" id="RHEA-COMP:14569"/>
        <dbReference type="ChEBI" id="CHEBI:15378"/>
        <dbReference type="ChEBI" id="CHEBI:17319"/>
        <dbReference type="ChEBI" id="CHEBI:29034"/>
        <dbReference type="ChEBI" id="CHEBI:29919"/>
        <dbReference type="ChEBI" id="CHEBI:33722"/>
        <dbReference type="ChEBI" id="CHEBI:33737"/>
        <dbReference type="ChEBI" id="CHEBI:33738"/>
        <dbReference type="ChEBI" id="CHEBI:57844"/>
        <dbReference type="ChEBI" id="CHEBI:59789"/>
        <dbReference type="ChEBI" id="CHEBI:78809"/>
        <dbReference type="ChEBI" id="CHEBI:83100"/>
        <dbReference type="EC" id="2.8.1.8"/>
    </reaction>
</comment>
<dbReference type="KEGG" id="cmos:111449476"/>
<dbReference type="InterPro" id="IPR031691">
    <property type="entry name" value="LIAS_N"/>
</dbReference>
<keyword evidence="9 11" id="KW-0411">Iron-sulfur</keyword>
<evidence type="ECO:0000256" key="3">
    <source>
        <dbReference type="ARBA" id="ARBA00022528"/>
    </source>
</evidence>
<name>A0A6J1G009_CUCMO</name>
<dbReference type="HAMAP" id="MF_03129">
    <property type="entry name" value="Lipoyl_synth_plantC"/>
    <property type="match status" value="1"/>
</dbReference>
<gene>
    <name evidence="15" type="primary">LOC111449476</name>
    <name evidence="11" type="synonym">LIP1P</name>
</gene>
<dbReference type="GO" id="GO:0046872">
    <property type="term" value="F:metal ion binding"/>
    <property type="evidence" value="ECO:0007669"/>
    <property type="project" value="UniProtKB-KW"/>
</dbReference>
<dbReference type="InterPro" id="IPR003698">
    <property type="entry name" value="Lipoyl_synth"/>
</dbReference>
<dbReference type="NCBIfam" id="NF004019">
    <property type="entry name" value="PRK05481.1"/>
    <property type="match status" value="1"/>
</dbReference>
<dbReference type="SFLD" id="SFLDF00271">
    <property type="entry name" value="lipoyl_synthase"/>
    <property type="match status" value="1"/>
</dbReference>
<dbReference type="InterPro" id="IPR006638">
    <property type="entry name" value="Elp3/MiaA/NifB-like_rSAM"/>
</dbReference>
<proteinExistence type="inferred from homology"/>
<dbReference type="HAMAP" id="MF_00206">
    <property type="entry name" value="Lipoyl_synth"/>
    <property type="match status" value="1"/>
</dbReference>
<keyword evidence="5 11" id="KW-0808">Transferase</keyword>
<keyword evidence="7 11" id="KW-0479">Metal-binding</keyword>
<comment type="pathway">
    <text evidence="11">Protein modification; protein lipoylation via endogenous pathway; protein N(6)-(lipoyl)lysine from octanoyl-[acyl-carrier-protein]: step 2/2.</text>
</comment>
<dbReference type="InterPro" id="IPR013785">
    <property type="entry name" value="Aldolase_TIM"/>
</dbReference>
<keyword evidence="2 11" id="KW-0004">4Fe-4S</keyword>
<feature type="binding site" evidence="11">
    <location>
        <position position="381"/>
    </location>
    <ligand>
        <name>[4Fe-4S] cluster</name>
        <dbReference type="ChEBI" id="CHEBI:49883"/>
        <label>1</label>
    </ligand>
</feature>
<comment type="function">
    <text evidence="11">Catalyzes the radical-mediated insertion of two sulfur atoms into the C-6 and C-8 positions of the octanoyl moiety bound to the lipoyl domains of lipoate-dependent enzymes, thereby converting the octanoylated domains into lipoylated derivatives.</text>
</comment>
<dbReference type="UniPathway" id="UPA00538">
    <property type="reaction ID" value="UER00593"/>
</dbReference>
<feature type="compositionally biased region" description="Low complexity" evidence="12">
    <location>
        <begin position="1"/>
        <end position="19"/>
    </location>
</feature>
<dbReference type="InterPro" id="IPR058240">
    <property type="entry name" value="rSAM_sf"/>
</dbReference>
<dbReference type="CDD" id="cd01335">
    <property type="entry name" value="Radical_SAM"/>
    <property type="match status" value="1"/>
</dbReference>
<dbReference type="Pfam" id="PF16881">
    <property type="entry name" value="LIAS_N"/>
    <property type="match status" value="1"/>
</dbReference>
<evidence type="ECO:0000256" key="4">
    <source>
        <dbReference type="ARBA" id="ARBA00022640"/>
    </source>
</evidence>
<feature type="binding site" evidence="11">
    <location>
        <position position="170"/>
    </location>
    <ligand>
        <name>[4Fe-4S] cluster</name>
        <dbReference type="ChEBI" id="CHEBI:49883"/>
        <label>2</label>
        <note>4Fe-4S-S-AdoMet</note>
    </ligand>
</feature>
<evidence type="ECO:0000256" key="9">
    <source>
        <dbReference type="ARBA" id="ARBA00023014"/>
    </source>
</evidence>
<evidence type="ECO:0000256" key="6">
    <source>
        <dbReference type="ARBA" id="ARBA00022691"/>
    </source>
</evidence>
<dbReference type="Pfam" id="PF04055">
    <property type="entry name" value="Radical_SAM"/>
    <property type="match status" value="1"/>
</dbReference>
<protein>
    <recommendedName>
        <fullName evidence="11">Lipoyl synthase, chloroplastic</fullName>
        <ecNumber evidence="11">2.8.1.8</ecNumber>
    </recommendedName>
    <alternativeName>
        <fullName evidence="11">Lipoate synthase</fullName>
        <shortName evidence="11">LS</shortName>
        <shortName evidence="11">Lip-syn</shortName>
    </alternativeName>
    <alternativeName>
        <fullName evidence="11">Lipoate synthase, plastidial</fullName>
        <shortName evidence="11">LIP1p</shortName>
    </alternativeName>
    <alternativeName>
        <fullName evidence="11">Lipoic acid synthase</fullName>
    </alternativeName>
</protein>
<organism evidence="14 15">
    <name type="scientific">Cucurbita moschata</name>
    <name type="common">Winter crookneck squash</name>
    <name type="synonym">Cucurbita pepo var. moschata</name>
    <dbReference type="NCBI Taxonomy" id="3662"/>
    <lineage>
        <taxon>Eukaryota</taxon>
        <taxon>Viridiplantae</taxon>
        <taxon>Streptophyta</taxon>
        <taxon>Embryophyta</taxon>
        <taxon>Tracheophyta</taxon>
        <taxon>Spermatophyta</taxon>
        <taxon>Magnoliopsida</taxon>
        <taxon>eudicotyledons</taxon>
        <taxon>Gunneridae</taxon>
        <taxon>Pentapetalae</taxon>
        <taxon>rosids</taxon>
        <taxon>fabids</taxon>
        <taxon>Cucurbitales</taxon>
        <taxon>Cucurbitaceae</taxon>
        <taxon>Cucurbiteae</taxon>
        <taxon>Cucurbita</taxon>
    </lineage>
</organism>
<comment type="subcellular location">
    <subcellularLocation>
        <location evidence="1 11">Plastid</location>
        <location evidence="1 11">Chloroplast</location>
    </subcellularLocation>
</comment>
<evidence type="ECO:0000256" key="11">
    <source>
        <dbReference type="HAMAP-Rule" id="MF_03129"/>
    </source>
</evidence>
<reference evidence="15" key="1">
    <citation type="submission" date="2025-08" db="UniProtKB">
        <authorList>
            <consortium name="RefSeq"/>
        </authorList>
    </citation>
    <scope>IDENTIFICATION</scope>
    <source>
        <tissue evidence="15">Young leaves</tissue>
    </source>
</reference>
<accession>A0A6J1G009</accession>
<dbReference type="InterPro" id="IPR027526">
    <property type="entry name" value="Lipoyl_synth_chlpt"/>
</dbReference>
<evidence type="ECO:0000256" key="7">
    <source>
        <dbReference type="ARBA" id="ARBA00022723"/>
    </source>
</evidence>
<keyword evidence="4 11" id="KW-0934">Plastid</keyword>
<dbReference type="GO" id="GO:0009507">
    <property type="term" value="C:chloroplast"/>
    <property type="evidence" value="ECO:0007669"/>
    <property type="project" value="UniProtKB-SubCell"/>
</dbReference>
<dbReference type="SUPFAM" id="SSF102114">
    <property type="entry name" value="Radical SAM enzymes"/>
    <property type="match status" value="1"/>
</dbReference>
<dbReference type="AlphaFoldDB" id="A0A6J1G009"/>
<evidence type="ECO:0000256" key="10">
    <source>
        <dbReference type="ARBA" id="ARBA00047326"/>
    </source>
</evidence>
<dbReference type="SFLD" id="SFLDS00029">
    <property type="entry name" value="Radical_SAM"/>
    <property type="match status" value="1"/>
</dbReference>
<evidence type="ECO:0000256" key="8">
    <source>
        <dbReference type="ARBA" id="ARBA00023004"/>
    </source>
</evidence>